<accession>A0ABC9QIN6</accession>
<name>A0ABC9QIN6_CAMJU</name>
<evidence type="ECO:0000313" key="1">
    <source>
        <dbReference type="EMBL" id="EIB50866.1"/>
    </source>
</evidence>
<proteinExistence type="predicted"/>
<dbReference type="EMBL" id="AIOS01000141">
    <property type="protein sequence ID" value="EIB50866.1"/>
    <property type="molecule type" value="Genomic_DNA"/>
</dbReference>
<protein>
    <submittedName>
        <fullName evidence="1">Lipoprotein</fullName>
    </submittedName>
</protein>
<gene>
    <name evidence="1" type="ORF">cje154_09888</name>
</gene>
<sequence length="117" mass="12308">MGVAINTKIDTFTNNGFINSPGSGQWNNGIWISSNATIEKLVNNGTIKGGHSAIMVTSQHIKTVENTGIIHAEGEWGSSILLEYGGFIEHIINTGTISSNNVGIGSAYGVFGTLTIK</sequence>
<dbReference type="AlphaFoldDB" id="A0ABC9QIN6"/>
<evidence type="ECO:0000313" key="2">
    <source>
        <dbReference type="Proteomes" id="UP000003238"/>
    </source>
</evidence>
<keyword evidence="1" id="KW-0449">Lipoprotein</keyword>
<organism evidence="1 2">
    <name type="scientific">Campylobacter jejuni subsp. jejuni 2008-988</name>
    <dbReference type="NCBI Taxonomy" id="889253"/>
    <lineage>
        <taxon>Bacteria</taxon>
        <taxon>Pseudomonadati</taxon>
        <taxon>Campylobacterota</taxon>
        <taxon>Epsilonproteobacteria</taxon>
        <taxon>Campylobacterales</taxon>
        <taxon>Campylobacteraceae</taxon>
        <taxon>Campylobacter</taxon>
    </lineage>
</organism>
<dbReference type="Proteomes" id="UP000003238">
    <property type="component" value="Unassembled WGS sequence"/>
</dbReference>
<comment type="caution">
    <text evidence="1">The sequence shown here is derived from an EMBL/GenBank/DDBJ whole genome shotgun (WGS) entry which is preliminary data.</text>
</comment>
<feature type="non-terminal residue" evidence="1">
    <location>
        <position position="117"/>
    </location>
</feature>
<reference evidence="1 2" key="1">
    <citation type="submission" date="2010-10" db="EMBL/GenBank/DDBJ databases">
        <authorList>
            <person name="Richards V."/>
            <person name="Lefebure T."/>
            <person name="Suzuki H."/>
            <person name="Pavinski Bitar P."/>
            <person name="Stanhope M."/>
        </authorList>
    </citation>
    <scope>NUCLEOTIDE SEQUENCE [LARGE SCALE GENOMIC DNA]</scope>
    <source>
        <strain evidence="1 2">2008-988</strain>
    </source>
</reference>